<dbReference type="AlphaFoldDB" id="A0A5M3MB89"/>
<dbReference type="OrthoDB" id="6039950at2759"/>
<organism evidence="7 8">
    <name type="scientific">Coniophora puteana (strain RWD-64-598)</name>
    <name type="common">Brown rot fungus</name>
    <dbReference type="NCBI Taxonomy" id="741705"/>
    <lineage>
        <taxon>Eukaryota</taxon>
        <taxon>Fungi</taxon>
        <taxon>Dikarya</taxon>
        <taxon>Basidiomycota</taxon>
        <taxon>Agaricomycotina</taxon>
        <taxon>Agaricomycetes</taxon>
        <taxon>Agaricomycetidae</taxon>
        <taxon>Boletales</taxon>
        <taxon>Coniophorineae</taxon>
        <taxon>Coniophoraceae</taxon>
        <taxon>Coniophora</taxon>
    </lineage>
</organism>
<dbReference type="GO" id="GO:0016139">
    <property type="term" value="P:glycoside catabolic process"/>
    <property type="evidence" value="ECO:0007669"/>
    <property type="project" value="TreeGrafter"/>
</dbReference>
<comment type="similarity">
    <text evidence="1">Belongs to the glycosyl hydrolase 29 family.</text>
</comment>
<evidence type="ECO:0000256" key="1">
    <source>
        <dbReference type="ARBA" id="ARBA00007951"/>
    </source>
</evidence>
<dbReference type="GO" id="GO:0004560">
    <property type="term" value="F:alpha-L-fucosidase activity"/>
    <property type="evidence" value="ECO:0007669"/>
    <property type="project" value="UniProtKB-EC"/>
</dbReference>
<evidence type="ECO:0000256" key="4">
    <source>
        <dbReference type="ARBA" id="ARBA00022801"/>
    </source>
</evidence>
<dbReference type="PANTHER" id="PTHR10030">
    <property type="entry name" value="ALPHA-L-FUCOSIDASE"/>
    <property type="match status" value="1"/>
</dbReference>
<evidence type="ECO:0000256" key="3">
    <source>
        <dbReference type="ARBA" id="ARBA00022729"/>
    </source>
</evidence>
<keyword evidence="3" id="KW-0732">Signal</keyword>
<dbReference type="InterPro" id="IPR000933">
    <property type="entry name" value="Glyco_hydro_29"/>
</dbReference>
<dbReference type="SUPFAM" id="SSF51445">
    <property type="entry name" value="(Trans)glycosidases"/>
    <property type="match status" value="1"/>
</dbReference>
<evidence type="ECO:0000259" key="6">
    <source>
        <dbReference type="Pfam" id="PF01120"/>
    </source>
</evidence>
<dbReference type="InterPro" id="IPR017853">
    <property type="entry name" value="GH"/>
</dbReference>
<dbReference type="OMA" id="HRDTYGE"/>
<dbReference type="EC" id="3.2.1.51" evidence="2"/>
<dbReference type="Proteomes" id="UP000053558">
    <property type="component" value="Unassembled WGS sequence"/>
</dbReference>
<evidence type="ECO:0000313" key="7">
    <source>
        <dbReference type="EMBL" id="EIW76353.1"/>
    </source>
</evidence>
<dbReference type="RefSeq" id="XP_007773587.1">
    <property type="nucleotide sequence ID" value="XM_007775397.1"/>
</dbReference>
<keyword evidence="4 7" id="KW-0378">Hydrolase</keyword>
<gene>
    <name evidence="7" type="ORF">CONPUDRAFT_93020</name>
</gene>
<accession>A0A5M3MB89</accession>
<evidence type="ECO:0000313" key="8">
    <source>
        <dbReference type="Proteomes" id="UP000053558"/>
    </source>
</evidence>
<reference evidence="8" key="1">
    <citation type="journal article" date="2012" name="Science">
        <title>The Paleozoic origin of enzymatic lignin decomposition reconstructed from 31 fungal genomes.</title>
        <authorList>
            <person name="Floudas D."/>
            <person name="Binder M."/>
            <person name="Riley R."/>
            <person name="Barry K."/>
            <person name="Blanchette R.A."/>
            <person name="Henrissat B."/>
            <person name="Martinez A.T."/>
            <person name="Otillar R."/>
            <person name="Spatafora J.W."/>
            <person name="Yadav J.S."/>
            <person name="Aerts A."/>
            <person name="Benoit I."/>
            <person name="Boyd A."/>
            <person name="Carlson A."/>
            <person name="Copeland A."/>
            <person name="Coutinho P.M."/>
            <person name="de Vries R.P."/>
            <person name="Ferreira P."/>
            <person name="Findley K."/>
            <person name="Foster B."/>
            <person name="Gaskell J."/>
            <person name="Glotzer D."/>
            <person name="Gorecki P."/>
            <person name="Heitman J."/>
            <person name="Hesse C."/>
            <person name="Hori C."/>
            <person name="Igarashi K."/>
            <person name="Jurgens J.A."/>
            <person name="Kallen N."/>
            <person name="Kersten P."/>
            <person name="Kohler A."/>
            <person name="Kuees U."/>
            <person name="Kumar T.K.A."/>
            <person name="Kuo A."/>
            <person name="LaButti K."/>
            <person name="Larrondo L.F."/>
            <person name="Lindquist E."/>
            <person name="Ling A."/>
            <person name="Lombard V."/>
            <person name="Lucas S."/>
            <person name="Lundell T."/>
            <person name="Martin R."/>
            <person name="McLaughlin D.J."/>
            <person name="Morgenstern I."/>
            <person name="Morin E."/>
            <person name="Murat C."/>
            <person name="Nagy L.G."/>
            <person name="Nolan M."/>
            <person name="Ohm R.A."/>
            <person name="Patyshakuliyeva A."/>
            <person name="Rokas A."/>
            <person name="Ruiz-Duenas F.J."/>
            <person name="Sabat G."/>
            <person name="Salamov A."/>
            <person name="Samejima M."/>
            <person name="Schmutz J."/>
            <person name="Slot J.C."/>
            <person name="St John F."/>
            <person name="Stenlid J."/>
            <person name="Sun H."/>
            <person name="Sun S."/>
            <person name="Syed K."/>
            <person name="Tsang A."/>
            <person name="Wiebenga A."/>
            <person name="Young D."/>
            <person name="Pisabarro A."/>
            <person name="Eastwood D.C."/>
            <person name="Martin F."/>
            <person name="Cullen D."/>
            <person name="Grigoriev I.V."/>
            <person name="Hibbett D.S."/>
        </authorList>
    </citation>
    <scope>NUCLEOTIDE SEQUENCE [LARGE SCALE GENOMIC DNA]</scope>
    <source>
        <strain evidence="8">RWD-64-598 SS2</strain>
    </source>
</reference>
<proteinExistence type="inferred from homology"/>
<dbReference type="KEGG" id="cput:CONPUDRAFT_93020"/>
<dbReference type="PANTHER" id="PTHR10030:SF37">
    <property type="entry name" value="ALPHA-L-FUCOSIDASE-RELATED"/>
    <property type="match status" value="1"/>
</dbReference>
<keyword evidence="8" id="KW-1185">Reference proteome</keyword>
<dbReference type="GeneID" id="19211560"/>
<protein>
    <recommendedName>
        <fullName evidence="2">alpha-L-fucosidase</fullName>
        <ecNumber evidence="2">3.2.1.51</ecNumber>
    </recommendedName>
</protein>
<feature type="domain" description="Glycoside hydrolase family 29 N-terminal" evidence="6">
    <location>
        <begin position="143"/>
        <end position="493"/>
    </location>
</feature>
<sequence length="606" mass="68118">MPPRTSNDRTHLFALSVTPALPQISGPSLSYRRVRPTSRWEAVDGIRAQVYEVTLANLVPDTAFETGSVLFPLKIEMFGATVRTVKPGVINRLTAGDQVVVDVLVENPSSVVEGGELTVVMTDNRGNPISTSPGWPAAPLRENFGLSTSALESHETPTWWNEAKFGIFIHWGPYSVPGWGPGYTYAEWYDWHLHSNPGPNNAFYEHQMKTYGKEVVYDDFFANLTGSKFNASEWVNLFDDAGAKYFVFTTKHHDGFGMFDTGATTHRNSLHLGPKRDFLRELFDTAKAEKPQLHRGTYFSMPEWFSPDYAPYGFDTWPGGLARNVFNQSEVEPYTGRLPIKDYLADLQLPQMVTLAEEYDTEIMWCDISSANLTRQFAQHYFTHAWAQGRQVVINDRCGDLPDHDTPEYAKLNAIQTRKWETSEGMDPSSYGYNRATPASAYKNGTAIVQTLVDIVSKNGNYLLDVGPTAEGVIPDVMQQNLLDAGRWLKYAGDCVYATEYWFRGSEDPTGSIRFLTTPTTFCIVSFERPSNGRLVVQKRVPITRGDRIHLLSPHGARVCVDSDLACGLPWSVDRTTGYLTVDVSDVDLDLVEYAWAFQIQYNTYE</sequence>
<dbReference type="SMART" id="SM00812">
    <property type="entry name" value="Alpha_L_fucos"/>
    <property type="match status" value="1"/>
</dbReference>
<comment type="caution">
    <text evidence="7">The sequence shown here is derived from an EMBL/GenBank/DDBJ whole genome shotgun (WGS) entry which is preliminary data.</text>
</comment>
<dbReference type="InterPro" id="IPR057739">
    <property type="entry name" value="Glyco_hydro_29_N"/>
</dbReference>
<dbReference type="GO" id="GO:0006004">
    <property type="term" value="P:fucose metabolic process"/>
    <property type="evidence" value="ECO:0007669"/>
    <property type="project" value="TreeGrafter"/>
</dbReference>
<name>A0A5M3MB89_CONPW</name>
<evidence type="ECO:0000256" key="2">
    <source>
        <dbReference type="ARBA" id="ARBA00012662"/>
    </source>
</evidence>
<dbReference type="Pfam" id="PF01120">
    <property type="entry name" value="Alpha_L_fucos"/>
    <property type="match status" value="1"/>
</dbReference>
<dbReference type="EMBL" id="JH711586">
    <property type="protein sequence ID" value="EIW76353.1"/>
    <property type="molecule type" value="Genomic_DNA"/>
</dbReference>
<keyword evidence="5" id="KW-0326">Glycosidase</keyword>
<dbReference type="Gene3D" id="3.20.20.80">
    <property type="entry name" value="Glycosidases"/>
    <property type="match status" value="1"/>
</dbReference>
<evidence type="ECO:0000256" key="5">
    <source>
        <dbReference type="ARBA" id="ARBA00023295"/>
    </source>
</evidence>